<evidence type="ECO:0000313" key="2">
    <source>
        <dbReference type="EMBL" id="CAF4918189.1"/>
    </source>
</evidence>
<sequence length="93" mass="10970">MRLKSRLFGWSLRYAEKLTNDDLLNAIYHSQNKDVSSVDMQMESKRDSVNDGQEKYPDDFSADVDNYNSRSDYDRSPISLAKDSEDFRNFWET</sequence>
<evidence type="ECO:0000256" key="1">
    <source>
        <dbReference type="SAM" id="MobiDB-lite"/>
    </source>
</evidence>
<dbReference type="AlphaFoldDB" id="A0A821W3G1"/>
<dbReference type="Proteomes" id="UP000663880">
    <property type="component" value="Unassembled WGS sequence"/>
</dbReference>
<accession>A0A821W3G1</accession>
<comment type="caution">
    <text evidence="2">The sequence shown here is derived from an EMBL/GenBank/DDBJ whole genome shotgun (WGS) entry which is preliminary data.</text>
</comment>
<keyword evidence="3" id="KW-1185">Reference proteome</keyword>
<dbReference type="OrthoDB" id="206339at2759"/>
<name>A0A821W3G1_9NEOP</name>
<dbReference type="EMBL" id="CAJOBZ010000052">
    <property type="protein sequence ID" value="CAF4918189.1"/>
    <property type="molecule type" value="Genomic_DNA"/>
</dbReference>
<protein>
    <submittedName>
        <fullName evidence="2">Uncharacterized protein</fullName>
    </submittedName>
</protein>
<gene>
    <name evidence="2" type="ORF">PMACD_LOCUS12782</name>
</gene>
<reference evidence="2" key="1">
    <citation type="submission" date="2021-02" db="EMBL/GenBank/DDBJ databases">
        <authorList>
            <person name="Steward A R."/>
        </authorList>
    </citation>
    <scope>NUCLEOTIDE SEQUENCE</scope>
</reference>
<proteinExistence type="predicted"/>
<feature type="compositionally biased region" description="Basic and acidic residues" evidence="1">
    <location>
        <begin position="42"/>
        <end position="58"/>
    </location>
</feature>
<feature type="region of interest" description="Disordered" evidence="1">
    <location>
        <begin position="34"/>
        <end position="68"/>
    </location>
</feature>
<evidence type="ECO:0000313" key="3">
    <source>
        <dbReference type="Proteomes" id="UP000663880"/>
    </source>
</evidence>
<organism evidence="2 3">
    <name type="scientific">Pieris macdunnoughi</name>
    <dbReference type="NCBI Taxonomy" id="345717"/>
    <lineage>
        <taxon>Eukaryota</taxon>
        <taxon>Metazoa</taxon>
        <taxon>Ecdysozoa</taxon>
        <taxon>Arthropoda</taxon>
        <taxon>Hexapoda</taxon>
        <taxon>Insecta</taxon>
        <taxon>Pterygota</taxon>
        <taxon>Neoptera</taxon>
        <taxon>Endopterygota</taxon>
        <taxon>Lepidoptera</taxon>
        <taxon>Glossata</taxon>
        <taxon>Ditrysia</taxon>
        <taxon>Papilionoidea</taxon>
        <taxon>Pieridae</taxon>
        <taxon>Pierinae</taxon>
        <taxon>Pieris</taxon>
    </lineage>
</organism>